<keyword evidence="3" id="KW-1185">Reference proteome</keyword>
<protein>
    <submittedName>
        <fullName evidence="2">Uncharacterized protein</fullName>
    </submittedName>
</protein>
<feature type="transmembrane region" description="Helical" evidence="1">
    <location>
        <begin position="12"/>
        <end position="32"/>
    </location>
</feature>
<keyword evidence="1" id="KW-0472">Membrane</keyword>
<dbReference type="KEGG" id="rub:GBA63_19020"/>
<keyword evidence="1" id="KW-1133">Transmembrane helix</keyword>
<evidence type="ECO:0000256" key="1">
    <source>
        <dbReference type="SAM" id="Phobius"/>
    </source>
</evidence>
<dbReference type="AlphaFoldDB" id="A0A6G8QDN0"/>
<name>A0A6G8QDN0_9ACTN</name>
<organism evidence="2 3">
    <name type="scientific">Rubrobacter tropicus</name>
    <dbReference type="NCBI Taxonomy" id="2653851"/>
    <lineage>
        <taxon>Bacteria</taxon>
        <taxon>Bacillati</taxon>
        <taxon>Actinomycetota</taxon>
        <taxon>Rubrobacteria</taxon>
        <taxon>Rubrobacterales</taxon>
        <taxon>Rubrobacteraceae</taxon>
        <taxon>Rubrobacter</taxon>
    </lineage>
</organism>
<sequence length="185" mass="20991">MNASTSAGVSGPVIAAIVTGLVALVVLTVNQYQARQDARRKDFAKALAAVERYAELPYRIRRQQGSTPEVRGRMAEFIHEVQQDLLFHKNWVRIQSHRVTEVYDSLLRATREEAGSAMTEAWNTAPISKDEEMPLGVALSFPRMEEARARYVRAVGYELEFPPFRWIRDYVVPRLVELSNRKASG</sequence>
<reference evidence="2 3" key="1">
    <citation type="submission" date="2019-10" db="EMBL/GenBank/DDBJ databases">
        <title>Rubrobacter sp nov SCSIO 52090 isolated from a deep-sea sediment in the South China Sea.</title>
        <authorList>
            <person name="Chen R.W."/>
        </authorList>
    </citation>
    <scope>NUCLEOTIDE SEQUENCE [LARGE SCALE GENOMIC DNA]</scope>
    <source>
        <strain evidence="2 3">SCSIO 52909</strain>
    </source>
</reference>
<gene>
    <name evidence="2" type="ORF">GBA63_19020</name>
</gene>
<dbReference type="RefSeq" id="WP_166178747.1">
    <property type="nucleotide sequence ID" value="NZ_CP045119.1"/>
</dbReference>
<keyword evidence="1" id="KW-0812">Transmembrane</keyword>
<accession>A0A6G8QDN0</accession>
<evidence type="ECO:0000313" key="3">
    <source>
        <dbReference type="Proteomes" id="UP000501452"/>
    </source>
</evidence>
<dbReference type="Proteomes" id="UP000501452">
    <property type="component" value="Chromosome"/>
</dbReference>
<dbReference type="EMBL" id="CP045119">
    <property type="protein sequence ID" value="QIN84501.1"/>
    <property type="molecule type" value="Genomic_DNA"/>
</dbReference>
<proteinExistence type="predicted"/>
<evidence type="ECO:0000313" key="2">
    <source>
        <dbReference type="EMBL" id="QIN84501.1"/>
    </source>
</evidence>